<dbReference type="AlphaFoldDB" id="A0A915ENV3"/>
<evidence type="ECO:0000313" key="2">
    <source>
        <dbReference type="WBParaSite" id="jg8803"/>
    </source>
</evidence>
<reference evidence="2" key="1">
    <citation type="submission" date="2022-11" db="UniProtKB">
        <authorList>
            <consortium name="WormBaseParasite"/>
        </authorList>
    </citation>
    <scope>IDENTIFICATION</scope>
</reference>
<evidence type="ECO:0000313" key="1">
    <source>
        <dbReference type="Proteomes" id="UP000887574"/>
    </source>
</evidence>
<proteinExistence type="predicted"/>
<organism evidence="1 2">
    <name type="scientific">Ditylenchus dipsaci</name>
    <dbReference type="NCBI Taxonomy" id="166011"/>
    <lineage>
        <taxon>Eukaryota</taxon>
        <taxon>Metazoa</taxon>
        <taxon>Ecdysozoa</taxon>
        <taxon>Nematoda</taxon>
        <taxon>Chromadorea</taxon>
        <taxon>Rhabditida</taxon>
        <taxon>Tylenchina</taxon>
        <taxon>Tylenchomorpha</taxon>
        <taxon>Sphaerularioidea</taxon>
        <taxon>Anguinidae</taxon>
        <taxon>Anguininae</taxon>
        <taxon>Ditylenchus</taxon>
    </lineage>
</organism>
<sequence length="116" mass="12521">MVACAHAIPHQKDYWLPKGRKAVAQIIRKWCISCRKLSVAPFSLPKYAPFPSSRVKPNPPFANTGMTISALLTSKEGGSSKKFWGHCLHACGASSSHGNSADLSADKFLDAFKASC</sequence>
<accession>A0A915ENV3</accession>
<dbReference type="Proteomes" id="UP000887574">
    <property type="component" value="Unplaced"/>
</dbReference>
<dbReference type="WBParaSite" id="jg8803">
    <property type="protein sequence ID" value="jg8803"/>
    <property type="gene ID" value="jg8803"/>
</dbReference>
<name>A0A915ENV3_9BILA</name>
<dbReference type="PANTHER" id="PTHR47331:SF2">
    <property type="match status" value="1"/>
</dbReference>
<keyword evidence="1" id="KW-1185">Reference proteome</keyword>
<dbReference type="PANTHER" id="PTHR47331">
    <property type="entry name" value="PHD-TYPE DOMAIN-CONTAINING PROTEIN"/>
    <property type="match status" value="1"/>
</dbReference>
<protein>
    <submittedName>
        <fullName evidence="2">Integrase zinc-binding domain-containing protein</fullName>
    </submittedName>
</protein>